<feature type="region of interest" description="Disordered" evidence="5">
    <location>
        <begin position="111"/>
        <end position="138"/>
    </location>
</feature>
<dbReference type="InterPro" id="IPR052256">
    <property type="entry name" value="E3_ubiquitin-ligase_CHFR"/>
</dbReference>
<dbReference type="GO" id="GO:0006511">
    <property type="term" value="P:ubiquitin-dependent protein catabolic process"/>
    <property type="evidence" value="ECO:0007669"/>
    <property type="project" value="TreeGrafter"/>
</dbReference>
<dbReference type="InterPro" id="IPR017907">
    <property type="entry name" value="Znf_RING_CS"/>
</dbReference>
<dbReference type="GO" id="GO:0005634">
    <property type="term" value="C:nucleus"/>
    <property type="evidence" value="ECO:0007669"/>
    <property type="project" value="TreeGrafter"/>
</dbReference>
<comment type="caution">
    <text evidence="7">The sequence shown here is derived from an EMBL/GenBank/DDBJ whole genome shotgun (WGS) entry which is preliminary data.</text>
</comment>
<evidence type="ECO:0000256" key="5">
    <source>
        <dbReference type="SAM" id="MobiDB-lite"/>
    </source>
</evidence>
<gene>
    <name evidence="7" type="primary">CHFR</name>
    <name evidence="7" type="ORF">SPIL2461_LOCUS20073</name>
</gene>
<dbReference type="PANTHER" id="PTHR16079">
    <property type="entry name" value="UBIQUITIN LIGASE PROTEIN CHFR"/>
    <property type="match status" value="1"/>
</dbReference>
<evidence type="ECO:0000256" key="2">
    <source>
        <dbReference type="ARBA" id="ARBA00022771"/>
    </source>
</evidence>
<dbReference type="GO" id="GO:0016567">
    <property type="term" value="P:protein ubiquitination"/>
    <property type="evidence" value="ECO:0007669"/>
    <property type="project" value="TreeGrafter"/>
</dbReference>
<dbReference type="Gene3D" id="3.30.40.10">
    <property type="entry name" value="Zinc/RING finger domain, C3HC4 (zinc finger)"/>
    <property type="match status" value="1"/>
</dbReference>
<evidence type="ECO:0000259" key="6">
    <source>
        <dbReference type="PROSITE" id="PS50089"/>
    </source>
</evidence>
<dbReference type="PROSITE" id="PS50089">
    <property type="entry name" value="ZF_RING_2"/>
    <property type="match status" value="1"/>
</dbReference>
<dbReference type="InterPro" id="IPR018957">
    <property type="entry name" value="Znf_C3HC4_RING-type"/>
</dbReference>
<proteinExistence type="predicted"/>
<reference evidence="7" key="1">
    <citation type="submission" date="2021-02" db="EMBL/GenBank/DDBJ databases">
        <authorList>
            <person name="Dougan E. K."/>
            <person name="Rhodes N."/>
            <person name="Thang M."/>
            <person name="Chan C."/>
        </authorList>
    </citation>
    <scope>NUCLEOTIDE SEQUENCE</scope>
</reference>
<dbReference type="PANTHER" id="PTHR16079:SF4">
    <property type="entry name" value="E3 UBIQUITIN-PROTEIN LIGASE CHFR"/>
    <property type="match status" value="1"/>
</dbReference>
<evidence type="ECO:0000313" key="7">
    <source>
        <dbReference type="EMBL" id="CAE7709146.1"/>
    </source>
</evidence>
<dbReference type="InterPro" id="IPR001841">
    <property type="entry name" value="Znf_RING"/>
</dbReference>
<dbReference type="Pfam" id="PF00097">
    <property type="entry name" value="zf-C3HC4"/>
    <property type="match status" value="1"/>
</dbReference>
<evidence type="ECO:0000256" key="3">
    <source>
        <dbReference type="ARBA" id="ARBA00022833"/>
    </source>
</evidence>
<evidence type="ECO:0000256" key="4">
    <source>
        <dbReference type="PROSITE-ProRule" id="PRU00175"/>
    </source>
</evidence>
<dbReference type="GO" id="GO:0004842">
    <property type="term" value="F:ubiquitin-protein transferase activity"/>
    <property type="evidence" value="ECO:0007669"/>
    <property type="project" value="TreeGrafter"/>
</dbReference>
<feature type="domain" description="RING-type" evidence="6">
    <location>
        <begin position="9"/>
        <end position="37"/>
    </location>
</feature>
<keyword evidence="8" id="KW-1185">Reference proteome</keyword>
<dbReference type="InterPro" id="IPR013083">
    <property type="entry name" value="Znf_RING/FYVE/PHD"/>
</dbReference>
<keyword evidence="2 4" id="KW-0863">Zinc-finger</keyword>
<dbReference type="PROSITE" id="PS00518">
    <property type="entry name" value="ZF_RING_1"/>
    <property type="match status" value="1"/>
</dbReference>
<dbReference type="EMBL" id="CAJNIZ010045055">
    <property type="protein sequence ID" value="CAE7709146.1"/>
    <property type="molecule type" value="Genomic_DNA"/>
</dbReference>
<name>A0A812WYB4_SYMPI</name>
<dbReference type="OrthoDB" id="1305878at2759"/>
<dbReference type="Proteomes" id="UP000649617">
    <property type="component" value="Unassembled WGS sequence"/>
</dbReference>
<dbReference type="SUPFAM" id="SSF57850">
    <property type="entry name" value="RING/U-box"/>
    <property type="match status" value="1"/>
</dbReference>
<dbReference type="GO" id="GO:0008270">
    <property type="term" value="F:zinc ion binding"/>
    <property type="evidence" value="ECO:0007669"/>
    <property type="project" value="UniProtKB-KW"/>
</dbReference>
<keyword evidence="3" id="KW-0862">Zinc</keyword>
<keyword evidence="1" id="KW-0479">Metal-binding</keyword>
<sequence>MHRSTSVQPCMHSFCSSCLGGWLKRPGDRIPRCPICRQGVAGVGKNHALDSMIEGLLKVHPDRQRSIAAISDLDSRDPLHDCGYDLVKLRGPGDVAAGFARVVVAAAAAAEGMDADDGSDSEHDGGSYSDDENEEEARPWHAWTAPGAVRPPCVNCGTPAWQPLRAAVDRCVSAPVPAAALMKSALASNSFEQEILQEWLHSKGLSLQQADRVCITNSSLLVRAYACICIYLHLSTLQS</sequence>
<accession>A0A812WYB4</accession>
<organism evidence="7 8">
    <name type="scientific">Symbiodinium pilosum</name>
    <name type="common">Dinoflagellate</name>
    <dbReference type="NCBI Taxonomy" id="2952"/>
    <lineage>
        <taxon>Eukaryota</taxon>
        <taxon>Sar</taxon>
        <taxon>Alveolata</taxon>
        <taxon>Dinophyceae</taxon>
        <taxon>Suessiales</taxon>
        <taxon>Symbiodiniaceae</taxon>
        <taxon>Symbiodinium</taxon>
    </lineage>
</organism>
<protein>
    <submittedName>
        <fullName evidence="7">CHFR protein</fullName>
    </submittedName>
</protein>
<dbReference type="AlphaFoldDB" id="A0A812WYB4"/>
<evidence type="ECO:0000256" key="1">
    <source>
        <dbReference type="ARBA" id="ARBA00022723"/>
    </source>
</evidence>
<evidence type="ECO:0000313" key="8">
    <source>
        <dbReference type="Proteomes" id="UP000649617"/>
    </source>
</evidence>